<dbReference type="SUPFAM" id="SSF50952">
    <property type="entry name" value="Soluble quinoprotein glucose dehydrogenase"/>
    <property type="match status" value="1"/>
</dbReference>
<dbReference type="InterPro" id="IPR051547">
    <property type="entry name" value="TDP2-like"/>
</dbReference>
<evidence type="ECO:0000256" key="2">
    <source>
        <dbReference type="ARBA" id="ARBA00001946"/>
    </source>
</evidence>
<evidence type="ECO:0000313" key="11">
    <source>
        <dbReference type="EMBL" id="SMD10738.1"/>
    </source>
</evidence>
<keyword evidence="6" id="KW-0378">Hydrolase</keyword>
<evidence type="ECO:0000313" key="12">
    <source>
        <dbReference type="Proteomes" id="UP000192418"/>
    </source>
</evidence>
<evidence type="ECO:0000256" key="6">
    <source>
        <dbReference type="ARBA" id="ARBA00022801"/>
    </source>
</evidence>
<keyword evidence="9" id="KW-1133">Transmembrane helix</keyword>
<dbReference type="SUPFAM" id="SSF56219">
    <property type="entry name" value="DNase I-like"/>
    <property type="match status" value="1"/>
</dbReference>
<sequence length="667" mass="72625">MSGGIFATENLDLKACFMKKTGFFYLSLFVCSMIFMGCCWKTSRQNAQIGSASVLYGLQSHFSIPGPGFVFDVLADGRLIGVSGNGLFMETGLETRDFNDLGPLPGLKTGPYGPSFLKVSPDGTRFALGDGNGRIGIYNINSMASEWFAMPHFDAEWADNTLMVVSHGEFGEPGRLSFVPLAGEKRVPVTLIRNIGGAPAGIAFDSRGNLFTANGFKSSGPSGTGTVKYFPRNLWQSAMRSHSPLDFEAQGQVIVDILSGSSLGFDHRGNLHVGGSDAFGDGKDVNFAALITRGALDEAIRNNVAVDPTDAHAVHRFDPDKENATSRYILNFNPVTRELYFFSDNAVYVYRPGVIPVSGEFSSPAEPREPIAPRPVSPSRSPGTLRVMTYNVCGNFLADTRLDDTFARIFSHVAPDIFVFQEFTTTMASQLPGRLKALLGGTWYVFGGMGSGIYQTMIASRYPLVLTSRDTLPPSDIRGITAALVDLPGETFSRDLYLMGFHLQCCDSPEFKARRQRSADAAMAWIRDAKTAGGAISLPLQTPMILTGDFNFIGKAGPEITFTTGNIKDEAVFGPDVMPDWDDSHLKDLLPRDANTGKINTWPGSATDPDIRYDRFYYTDSVLPSVRGFVLNTLNFNEKQLAQAGLKKADTVFASDHLPVIMDVQFP</sequence>
<comment type="cofactor">
    <cofactor evidence="1">
        <name>Mn(2+)</name>
        <dbReference type="ChEBI" id="CHEBI:29035"/>
    </cofactor>
</comment>
<dbReference type="GO" id="GO:0004527">
    <property type="term" value="F:exonuclease activity"/>
    <property type="evidence" value="ECO:0007669"/>
    <property type="project" value="UniProtKB-KW"/>
</dbReference>
<feature type="transmembrane region" description="Helical" evidence="9">
    <location>
        <begin position="23"/>
        <end position="43"/>
    </location>
</feature>
<dbReference type="STRING" id="1121400.SAMN02746065_13526"/>
<evidence type="ECO:0000256" key="3">
    <source>
        <dbReference type="ARBA" id="ARBA00022722"/>
    </source>
</evidence>
<dbReference type="GO" id="GO:0046872">
    <property type="term" value="F:metal ion binding"/>
    <property type="evidence" value="ECO:0007669"/>
    <property type="project" value="UniProtKB-KW"/>
</dbReference>
<evidence type="ECO:0000256" key="1">
    <source>
        <dbReference type="ARBA" id="ARBA00001936"/>
    </source>
</evidence>
<reference evidence="11 12" key="1">
    <citation type="submission" date="2017-04" db="EMBL/GenBank/DDBJ databases">
        <authorList>
            <person name="Afonso C.L."/>
            <person name="Miller P.J."/>
            <person name="Scott M.A."/>
            <person name="Spackman E."/>
            <person name="Goraichik I."/>
            <person name="Dimitrov K.M."/>
            <person name="Suarez D.L."/>
            <person name="Swayne D.E."/>
        </authorList>
    </citation>
    <scope>NUCLEOTIDE SEQUENCE [LARGE SCALE GENOMIC DNA]</scope>
    <source>
        <strain evidence="11 12">DSM 3385</strain>
    </source>
</reference>
<dbReference type="PANTHER" id="PTHR15822">
    <property type="entry name" value="TRAF AND TNF RECEPTOR-ASSOCIATED PROTEIN"/>
    <property type="match status" value="1"/>
</dbReference>
<evidence type="ECO:0000256" key="9">
    <source>
        <dbReference type="SAM" id="Phobius"/>
    </source>
</evidence>
<keyword evidence="11" id="KW-0255">Endonuclease</keyword>
<dbReference type="Gene3D" id="3.60.10.10">
    <property type="entry name" value="Endonuclease/exonuclease/phosphatase"/>
    <property type="match status" value="1"/>
</dbReference>
<dbReference type="Pfam" id="PF03372">
    <property type="entry name" value="Exo_endo_phos"/>
    <property type="match status" value="1"/>
</dbReference>
<dbReference type="AlphaFoldDB" id="A0A1W2ENN7"/>
<keyword evidence="3" id="KW-0540">Nuclease</keyword>
<comment type="cofactor">
    <cofactor evidence="2">
        <name>Mg(2+)</name>
        <dbReference type="ChEBI" id="CHEBI:18420"/>
    </cofactor>
</comment>
<dbReference type="PANTHER" id="PTHR15822:SF4">
    <property type="entry name" value="TYROSYL-DNA PHOSPHODIESTERASE 2"/>
    <property type="match status" value="1"/>
</dbReference>
<organism evidence="11 12">
    <name type="scientific">Desulfocicer vacuolatum DSM 3385</name>
    <dbReference type="NCBI Taxonomy" id="1121400"/>
    <lineage>
        <taxon>Bacteria</taxon>
        <taxon>Pseudomonadati</taxon>
        <taxon>Thermodesulfobacteriota</taxon>
        <taxon>Desulfobacteria</taxon>
        <taxon>Desulfobacterales</taxon>
        <taxon>Desulfobacteraceae</taxon>
        <taxon>Desulfocicer</taxon>
    </lineage>
</organism>
<evidence type="ECO:0000256" key="7">
    <source>
        <dbReference type="ARBA" id="ARBA00022842"/>
    </source>
</evidence>
<accession>A0A1W2ENN7</accession>
<keyword evidence="11" id="KW-0269">Exonuclease</keyword>
<evidence type="ECO:0000256" key="4">
    <source>
        <dbReference type="ARBA" id="ARBA00022723"/>
    </source>
</evidence>
<feature type="domain" description="Endonuclease/exonuclease/phosphatase" evidence="10">
    <location>
        <begin position="388"/>
        <end position="657"/>
    </location>
</feature>
<dbReference type="GO" id="GO:0006281">
    <property type="term" value="P:DNA repair"/>
    <property type="evidence" value="ECO:0007669"/>
    <property type="project" value="UniProtKB-KW"/>
</dbReference>
<keyword evidence="9" id="KW-0812">Transmembrane</keyword>
<proteinExistence type="predicted"/>
<name>A0A1W2ENN7_9BACT</name>
<keyword evidence="9" id="KW-0472">Membrane</keyword>
<dbReference type="EMBL" id="FWXY01000035">
    <property type="protein sequence ID" value="SMD10738.1"/>
    <property type="molecule type" value="Genomic_DNA"/>
</dbReference>
<keyword evidence="12" id="KW-1185">Reference proteome</keyword>
<dbReference type="InterPro" id="IPR005135">
    <property type="entry name" value="Endo/exonuclease/phosphatase"/>
</dbReference>
<keyword evidence="8" id="KW-0234">DNA repair</keyword>
<dbReference type="Proteomes" id="UP000192418">
    <property type="component" value="Unassembled WGS sequence"/>
</dbReference>
<keyword evidence="7" id="KW-0460">Magnesium</keyword>
<gene>
    <name evidence="11" type="ORF">SAMN02746065_13526</name>
</gene>
<evidence type="ECO:0000256" key="5">
    <source>
        <dbReference type="ARBA" id="ARBA00022763"/>
    </source>
</evidence>
<evidence type="ECO:0000259" key="10">
    <source>
        <dbReference type="Pfam" id="PF03372"/>
    </source>
</evidence>
<keyword evidence="4" id="KW-0479">Metal-binding</keyword>
<keyword evidence="5" id="KW-0227">DNA damage</keyword>
<dbReference type="InterPro" id="IPR011041">
    <property type="entry name" value="Quinoprot_gluc/sorb_DH_b-prop"/>
</dbReference>
<dbReference type="GO" id="GO:0004519">
    <property type="term" value="F:endonuclease activity"/>
    <property type="evidence" value="ECO:0007669"/>
    <property type="project" value="UniProtKB-KW"/>
</dbReference>
<protein>
    <submittedName>
        <fullName evidence="11">Endonuclease/Exonuclease/phosphatase family protein</fullName>
    </submittedName>
</protein>
<evidence type="ECO:0000256" key="8">
    <source>
        <dbReference type="ARBA" id="ARBA00023204"/>
    </source>
</evidence>
<dbReference type="InterPro" id="IPR036691">
    <property type="entry name" value="Endo/exonu/phosph_ase_sf"/>
</dbReference>